<evidence type="ECO:0000256" key="5">
    <source>
        <dbReference type="SAM" id="SignalP"/>
    </source>
</evidence>
<organism evidence="7 8">
    <name type="scientific">Calocera cornea HHB12733</name>
    <dbReference type="NCBI Taxonomy" id="1353952"/>
    <lineage>
        <taxon>Eukaryota</taxon>
        <taxon>Fungi</taxon>
        <taxon>Dikarya</taxon>
        <taxon>Basidiomycota</taxon>
        <taxon>Agaricomycotina</taxon>
        <taxon>Dacrymycetes</taxon>
        <taxon>Dacrymycetales</taxon>
        <taxon>Dacrymycetaceae</taxon>
        <taxon>Calocera</taxon>
    </lineage>
</organism>
<dbReference type="InterPro" id="IPR021109">
    <property type="entry name" value="Peptidase_aspartic_dom_sf"/>
</dbReference>
<evidence type="ECO:0000256" key="2">
    <source>
        <dbReference type="ARBA" id="ARBA00022750"/>
    </source>
</evidence>
<feature type="signal peptide" evidence="5">
    <location>
        <begin position="1"/>
        <end position="21"/>
    </location>
</feature>
<dbReference type="InterPro" id="IPR001461">
    <property type="entry name" value="Aspartic_peptidase_A1"/>
</dbReference>
<dbReference type="GO" id="GO:0006508">
    <property type="term" value="P:proteolysis"/>
    <property type="evidence" value="ECO:0007669"/>
    <property type="project" value="UniProtKB-KW"/>
</dbReference>
<dbReference type="Proteomes" id="UP000076842">
    <property type="component" value="Unassembled WGS sequence"/>
</dbReference>
<dbReference type="InParanoid" id="A0A165DFH1"/>
<dbReference type="InterPro" id="IPR001969">
    <property type="entry name" value="Aspartic_peptidase_AS"/>
</dbReference>
<dbReference type="Gene3D" id="2.40.70.10">
    <property type="entry name" value="Acid Proteases"/>
    <property type="match status" value="2"/>
</dbReference>
<dbReference type="AlphaFoldDB" id="A0A165DFH1"/>
<evidence type="ECO:0000313" key="8">
    <source>
        <dbReference type="Proteomes" id="UP000076842"/>
    </source>
</evidence>
<dbReference type="PANTHER" id="PTHR47966">
    <property type="entry name" value="BETA-SITE APP-CLEAVING ENZYME, ISOFORM A-RELATED"/>
    <property type="match status" value="1"/>
</dbReference>
<keyword evidence="4" id="KW-0812">Transmembrane</keyword>
<dbReference type="CDD" id="cd05471">
    <property type="entry name" value="pepsin_like"/>
    <property type="match status" value="1"/>
</dbReference>
<keyword evidence="3 7" id="KW-0645">Protease</keyword>
<dbReference type="PANTHER" id="PTHR47966:SF57">
    <property type="entry name" value="PEPTIDASE A1 DOMAIN-CONTAINING PROTEIN"/>
    <property type="match status" value="1"/>
</dbReference>
<keyword evidence="4" id="KW-1133">Transmembrane helix</keyword>
<gene>
    <name evidence="7" type="ORF">CALCODRAFT_557926</name>
</gene>
<dbReference type="SUPFAM" id="SSF50630">
    <property type="entry name" value="Acid proteases"/>
    <property type="match status" value="1"/>
</dbReference>
<evidence type="ECO:0000256" key="1">
    <source>
        <dbReference type="ARBA" id="ARBA00007447"/>
    </source>
</evidence>
<protein>
    <submittedName>
        <fullName evidence="7">Acid protease</fullName>
    </submittedName>
</protein>
<keyword evidence="4" id="KW-0472">Membrane</keyword>
<feature type="domain" description="Peptidase A1" evidence="6">
    <location>
        <begin position="57"/>
        <end position="395"/>
    </location>
</feature>
<dbReference type="PRINTS" id="PR00792">
    <property type="entry name" value="PEPSIN"/>
</dbReference>
<keyword evidence="3" id="KW-0378">Hydrolase</keyword>
<evidence type="ECO:0000256" key="3">
    <source>
        <dbReference type="RuleBase" id="RU000454"/>
    </source>
</evidence>
<keyword evidence="2 3" id="KW-0064">Aspartyl protease</keyword>
<dbReference type="InterPro" id="IPR033121">
    <property type="entry name" value="PEPTIDASE_A1"/>
</dbReference>
<keyword evidence="5" id="KW-0732">Signal</keyword>
<dbReference type="OrthoDB" id="15189at2759"/>
<feature type="chain" id="PRO_5007856562" evidence="5">
    <location>
        <begin position="22"/>
        <end position="549"/>
    </location>
</feature>
<dbReference type="GO" id="GO:0004190">
    <property type="term" value="F:aspartic-type endopeptidase activity"/>
    <property type="evidence" value="ECO:0007669"/>
    <property type="project" value="UniProtKB-KW"/>
</dbReference>
<sequence length="549" mass="58650">MVYRLPAVVVSAFVLLGSAQALLLPVTAQLKRTPNSERRRSAQTGMLTLGDQYDTSYVTQITAGGSNFVVTVDTGSSDLNIMGTVPGADDQANINIPVTFAVGEMDGIMSFSDVQFGGYSVQDQIFNHLPASQDSANDGLLGLGPSYASVLWNTAQPYIKAGQLPHNAGDSLLDRIFQSDSSSGNCIAVYMSRNDDPSSSDIGQGYFSISEVLTQYKQVMSMPMLPVVQSSNMLEQHFAVVLDAAIGNNGQQIALPTSSVSGVPAGKLVAVFDTGYSFPQIPPAITTAIYSGIPGAKQEQLSDGGIYWTLPCTEVVNAAFVFAGYSYPIHPLDLNFDPTGLFNGIAPGTCIGAFQPMTDDAASALDGQADMILGMAFLRNVYSLFNYGDWTDSTMDAQYEPFVQLLSITDPNGAATEFNQVRGGGGSSSGHLTKPEMDLSVSPAVSQTINTVLDWIKSHLYIVIPAAVGALVAVALLISWCCCCCRRNRRYQNLSAPAPGYAPSPNPDYRYGSSPYSQKQQFDMGYTYAARSAAPAYDDPYTNRALLEK</sequence>
<name>A0A165DFH1_9BASI</name>
<feature type="transmembrane region" description="Helical" evidence="4">
    <location>
        <begin position="460"/>
        <end position="483"/>
    </location>
</feature>
<dbReference type="Pfam" id="PF00026">
    <property type="entry name" value="Asp"/>
    <property type="match status" value="1"/>
</dbReference>
<keyword evidence="8" id="KW-1185">Reference proteome</keyword>
<accession>A0A165DFH1</accession>
<proteinExistence type="inferred from homology"/>
<dbReference type="PROSITE" id="PS51767">
    <property type="entry name" value="PEPTIDASE_A1"/>
    <property type="match status" value="1"/>
</dbReference>
<evidence type="ECO:0000313" key="7">
    <source>
        <dbReference type="EMBL" id="KZT52700.1"/>
    </source>
</evidence>
<evidence type="ECO:0000256" key="4">
    <source>
        <dbReference type="SAM" id="Phobius"/>
    </source>
</evidence>
<reference evidence="7 8" key="1">
    <citation type="journal article" date="2016" name="Mol. Biol. Evol.">
        <title>Comparative Genomics of Early-Diverging Mushroom-Forming Fungi Provides Insights into the Origins of Lignocellulose Decay Capabilities.</title>
        <authorList>
            <person name="Nagy L.G."/>
            <person name="Riley R."/>
            <person name="Tritt A."/>
            <person name="Adam C."/>
            <person name="Daum C."/>
            <person name="Floudas D."/>
            <person name="Sun H."/>
            <person name="Yadav J.S."/>
            <person name="Pangilinan J."/>
            <person name="Larsson K.H."/>
            <person name="Matsuura K."/>
            <person name="Barry K."/>
            <person name="Labutti K."/>
            <person name="Kuo R."/>
            <person name="Ohm R.A."/>
            <person name="Bhattacharya S.S."/>
            <person name="Shirouzu T."/>
            <person name="Yoshinaga Y."/>
            <person name="Martin F.M."/>
            <person name="Grigoriev I.V."/>
            <person name="Hibbett D.S."/>
        </authorList>
    </citation>
    <scope>NUCLEOTIDE SEQUENCE [LARGE SCALE GENOMIC DNA]</scope>
    <source>
        <strain evidence="7 8">HHB12733</strain>
    </source>
</reference>
<evidence type="ECO:0000259" key="6">
    <source>
        <dbReference type="PROSITE" id="PS51767"/>
    </source>
</evidence>
<dbReference type="EMBL" id="KV424058">
    <property type="protein sequence ID" value="KZT52700.1"/>
    <property type="molecule type" value="Genomic_DNA"/>
</dbReference>
<dbReference type="PROSITE" id="PS00141">
    <property type="entry name" value="ASP_PROTEASE"/>
    <property type="match status" value="1"/>
</dbReference>
<comment type="similarity">
    <text evidence="1 3">Belongs to the peptidase A1 family.</text>
</comment>
<dbReference type="InterPro" id="IPR034164">
    <property type="entry name" value="Pepsin-like_dom"/>
</dbReference>